<accession>A0A670JM27</accession>
<dbReference type="GeneTree" id="ENSGT01030000235385"/>
<dbReference type="GO" id="GO:0005829">
    <property type="term" value="C:cytosol"/>
    <property type="evidence" value="ECO:0007669"/>
    <property type="project" value="TreeGrafter"/>
</dbReference>
<dbReference type="AlphaFoldDB" id="A0A670JM27"/>
<dbReference type="Proteomes" id="UP000472272">
    <property type="component" value="Chromosome 1"/>
</dbReference>
<dbReference type="PANTHER" id="PTHR45168">
    <property type="entry name" value="DNAJ HOMOLOG SUBFAMILY B MEMBER 2"/>
    <property type="match status" value="1"/>
</dbReference>
<evidence type="ECO:0000256" key="1">
    <source>
        <dbReference type="ARBA" id="ARBA00023186"/>
    </source>
</evidence>
<dbReference type="GO" id="GO:0036503">
    <property type="term" value="P:ERAD pathway"/>
    <property type="evidence" value="ECO:0007669"/>
    <property type="project" value="TreeGrafter"/>
</dbReference>
<organism evidence="2 3">
    <name type="scientific">Podarcis muralis</name>
    <name type="common">Wall lizard</name>
    <name type="synonym">Lacerta muralis</name>
    <dbReference type="NCBI Taxonomy" id="64176"/>
    <lineage>
        <taxon>Eukaryota</taxon>
        <taxon>Metazoa</taxon>
        <taxon>Chordata</taxon>
        <taxon>Craniata</taxon>
        <taxon>Vertebrata</taxon>
        <taxon>Euteleostomi</taxon>
        <taxon>Lepidosauria</taxon>
        <taxon>Squamata</taxon>
        <taxon>Bifurcata</taxon>
        <taxon>Unidentata</taxon>
        <taxon>Episquamata</taxon>
        <taxon>Laterata</taxon>
        <taxon>Lacertibaenia</taxon>
        <taxon>Lacertidae</taxon>
        <taxon>Podarcis</taxon>
    </lineage>
</organism>
<sequence>QGMGFRSVSTSTRFINGKRITTKRIIENGQERVEVEENGELKSIQINGEGLKGERYPEFLFSIVSHAQLSPAESRNVSFSGRLLPSV</sequence>
<protein>
    <submittedName>
        <fullName evidence="2">Uncharacterized protein</fullName>
    </submittedName>
</protein>
<dbReference type="GO" id="GO:0005789">
    <property type="term" value="C:endoplasmic reticulum membrane"/>
    <property type="evidence" value="ECO:0007669"/>
    <property type="project" value="TreeGrafter"/>
</dbReference>
<evidence type="ECO:0000313" key="3">
    <source>
        <dbReference type="Proteomes" id="UP000472272"/>
    </source>
</evidence>
<dbReference type="GO" id="GO:0032436">
    <property type="term" value="P:positive regulation of proteasomal ubiquitin-dependent protein catabolic process"/>
    <property type="evidence" value="ECO:0007669"/>
    <property type="project" value="TreeGrafter"/>
</dbReference>
<reference evidence="2" key="2">
    <citation type="submission" date="2025-08" db="UniProtKB">
        <authorList>
            <consortium name="Ensembl"/>
        </authorList>
    </citation>
    <scope>IDENTIFICATION</scope>
</reference>
<proteinExistence type="predicted"/>
<name>A0A670JM27_PODMU</name>
<evidence type="ECO:0000313" key="2">
    <source>
        <dbReference type="Ensembl" id="ENSPMRP00000026108.1"/>
    </source>
</evidence>
<dbReference type="Ensembl" id="ENSPMRT00000027706.1">
    <property type="protein sequence ID" value="ENSPMRP00000026108.1"/>
    <property type="gene ID" value="ENSPMRG00000016896.1"/>
</dbReference>
<keyword evidence="3" id="KW-1185">Reference proteome</keyword>
<dbReference type="GO" id="GO:0051082">
    <property type="term" value="F:unfolded protein binding"/>
    <property type="evidence" value="ECO:0007669"/>
    <property type="project" value="InterPro"/>
</dbReference>
<dbReference type="InterPro" id="IPR043183">
    <property type="entry name" value="DNJB2/6-like"/>
</dbReference>
<reference evidence="2" key="3">
    <citation type="submission" date="2025-09" db="UniProtKB">
        <authorList>
            <consortium name="Ensembl"/>
        </authorList>
    </citation>
    <scope>IDENTIFICATION</scope>
</reference>
<dbReference type="GO" id="GO:0042026">
    <property type="term" value="P:protein refolding"/>
    <property type="evidence" value="ECO:0007669"/>
    <property type="project" value="TreeGrafter"/>
</dbReference>
<dbReference type="PANTHER" id="PTHR45168:SF1">
    <property type="entry name" value="DNAJ HOMOLOG SUBFAMILY B MEMBER 2"/>
    <property type="match status" value="1"/>
</dbReference>
<dbReference type="GO" id="GO:0030544">
    <property type="term" value="F:Hsp70 protein binding"/>
    <property type="evidence" value="ECO:0007669"/>
    <property type="project" value="InterPro"/>
</dbReference>
<keyword evidence="1" id="KW-0143">Chaperone</keyword>
<dbReference type="GO" id="GO:0001671">
    <property type="term" value="F:ATPase activator activity"/>
    <property type="evidence" value="ECO:0007669"/>
    <property type="project" value="TreeGrafter"/>
</dbReference>
<reference evidence="2 3" key="1">
    <citation type="journal article" date="2019" name="Proc. Natl. Acad. Sci. U.S.A.">
        <title>Regulatory changes in pterin and carotenoid genes underlie balanced color polymorphisms in the wall lizard.</title>
        <authorList>
            <person name="Andrade P."/>
            <person name="Pinho C."/>
            <person name="Perez I de Lanuza G."/>
            <person name="Afonso S."/>
            <person name="Brejcha J."/>
            <person name="Rubin C.J."/>
            <person name="Wallerman O."/>
            <person name="Pereira P."/>
            <person name="Sabatino S.J."/>
            <person name="Bellati A."/>
            <person name="Pellitteri-Rosa D."/>
            <person name="Bosakova Z."/>
            <person name="Bunikis I."/>
            <person name="Carretero M.A."/>
            <person name="Feiner N."/>
            <person name="Marsik P."/>
            <person name="Pauperio F."/>
            <person name="Salvi D."/>
            <person name="Soler L."/>
            <person name="While G.M."/>
            <person name="Uller T."/>
            <person name="Font E."/>
            <person name="Andersson L."/>
            <person name="Carneiro M."/>
        </authorList>
    </citation>
    <scope>NUCLEOTIDE SEQUENCE</scope>
</reference>